<sequence length="65" mass="7531">MPCFVPVWIGRVWSVLPSDIAAVFLPHLYSTILSVPRCRMIRRAEQSPQLCQIIQNQTFQLKIFS</sequence>
<reference evidence="1" key="1">
    <citation type="submission" date="2022-03" db="EMBL/GenBank/DDBJ databases">
        <authorList>
            <person name="Sayadi A."/>
        </authorList>
    </citation>
    <scope>NUCLEOTIDE SEQUENCE</scope>
</reference>
<protein>
    <submittedName>
        <fullName evidence="1">Uncharacterized protein</fullName>
    </submittedName>
</protein>
<name>A0A9P0Q678_ACAOB</name>
<gene>
    <name evidence="1" type="ORF">ACAOBT_LOCUS31569</name>
</gene>
<dbReference type="AlphaFoldDB" id="A0A9P0Q678"/>
<dbReference type="Proteomes" id="UP001152888">
    <property type="component" value="Unassembled WGS sequence"/>
</dbReference>
<dbReference type="EMBL" id="CAKOFQ010007978">
    <property type="protein sequence ID" value="CAH2010505.1"/>
    <property type="molecule type" value="Genomic_DNA"/>
</dbReference>
<comment type="caution">
    <text evidence="1">The sequence shown here is derived from an EMBL/GenBank/DDBJ whole genome shotgun (WGS) entry which is preliminary data.</text>
</comment>
<evidence type="ECO:0000313" key="2">
    <source>
        <dbReference type="Proteomes" id="UP001152888"/>
    </source>
</evidence>
<proteinExistence type="predicted"/>
<accession>A0A9P0Q678</accession>
<evidence type="ECO:0000313" key="1">
    <source>
        <dbReference type="EMBL" id="CAH2010505.1"/>
    </source>
</evidence>
<keyword evidence="2" id="KW-1185">Reference proteome</keyword>
<organism evidence="1 2">
    <name type="scientific">Acanthoscelides obtectus</name>
    <name type="common">Bean weevil</name>
    <name type="synonym">Bruchus obtectus</name>
    <dbReference type="NCBI Taxonomy" id="200917"/>
    <lineage>
        <taxon>Eukaryota</taxon>
        <taxon>Metazoa</taxon>
        <taxon>Ecdysozoa</taxon>
        <taxon>Arthropoda</taxon>
        <taxon>Hexapoda</taxon>
        <taxon>Insecta</taxon>
        <taxon>Pterygota</taxon>
        <taxon>Neoptera</taxon>
        <taxon>Endopterygota</taxon>
        <taxon>Coleoptera</taxon>
        <taxon>Polyphaga</taxon>
        <taxon>Cucujiformia</taxon>
        <taxon>Chrysomeloidea</taxon>
        <taxon>Chrysomelidae</taxon>
        <taxon>Bruchinae</taxon>
        <taxon>Bruchini</taxon>
        <taxon>Acanthoscelides</taxon>
    </lineage>
</organism>